<feature type="domain" description="Reverse transcriptase" evidence="1">
    <location>
        <begin position="39"/>
        <end position="143"/>
    </location>
</feature>
<dbReference type="SUPFAM" id="SSF56672">
    <property type="entry name" value="DNA/RNA polymerases"/>
    <property type="match status" value="1"/>
</dbReference>
<proteinExistence type="predicted"/>
<protein>
    <recommendedName>
        <fullName evidence="1">Reverse transcriptase domain-containing protein</fullName>
    </recommendedName>
</protein>
<dbReference type="Gene3D" id="3.10.10.10">
    <property type="entry name" value="HIV Type 1 Reverse Transcriptase, subunit A, domain 1"/>
    <property type="match status" value="1"/>
</dbReference>
<dbReference type="Gramene" id="Jr12_04610_p1">
    <property type="protein sequence ID" value="cds.Jr12_04610_p1"/>
    <property type="gene ID" value="Jr12_04610"/>
</dbReference>
<dbReference type="Gene3D" id="3.30.70.270">
    <property type="match status" value="1"/>
</dbReference>
<dbReference type="CDD" id="cd01647">
    <property type="entry name" value="RT_LTR"/>
    <property type="match status" value="1"/>
</dbReference>
<dbReference type="InterPro" id="IPR053134">
    <property type="entry name" value="RNA-dir_DNA_polymerase"/>
</dbReference>
<accession>A0A833UGR7</accession>
<evidence type="ECO:0000259" key="1">
    <source>
        <dbReference type="Pfam" id="PF00078"/>
    </source>
</evidence>
<dbReference type="InterPro" id="IPR000477">
    <property type="entry name" value="RT_dom"/>
</dbReference>
<dbReference type="Pfam" id="PF00078">
    <property type="entry name" value="RVT_1"/>
    <property type="match status" value="1"/>
</dbReference>
<name>A0A833UGR7_JUGRE</name>
<dbReference type="EMBL" id="LIHL02000012">
    <property type="protein sequence ID" value="KAF5451679.1"/>
    <property type="molecule type" value="Genomic_DNA"/>
</dbReference>
<dbReference type="AlphaFoldDB" id="A0A833UGR7"/>
<dbReference type="InterPro" id="IPR043502">
    <property type="entry name" value="DNA/RNA_pol_sf"/>
</dbReference>
<evidence type="ECO:0000313" key="3">
    <source>
        <dbReference type="Proteomes" id="UP000619265"/>
    </source>
</evidence>
<organism evidence="2 3">
    <name type="scientific">Juglans regia</name>
    <name type="common">English walnut</name>
    <dbReference type="NCBI Taxonomy" id="51240"/>
    <lineage>
        <taxon>Eukaryota</taxon>
        <taxon>Viridiplantae</taxon>
        <taxon>Streptophyta</taxon>
        <taxon>Embryophyta</taxon>
        <taxon>Tracheophyta</taxon>
        <taxon>Spermatophyta</taxon>
        <taxon>Magnoliopsida</taxon>
        <taxon>eudicotyledons</taxon>
        <taxon>Gunneridae</taxon>
        <taxon>Pentapetalae</taxon>
        <taxon>rosids</taxon>
        <taxon>fabids</taxon>
        <taxon>Fagales</taxon>
        <taxon>Juglandaceae</taxon>
        <taxon>Juglans</taxon>
    </lineage>
</organism>
<comment type="caution">
    <text evidence="2">The sequence shown here is derived from an EMBL/GenBank/DDBJ whole genome shotgun (WGS) entry which is preliminary data.</text>
</comment>
<dbReference type="InterPro" id="IPR043128">
    <property type="entry name" value="Rev_trsase/Diguanyl_cyclase"/>
</dbReference>
<dbReference type="Proteomes" id="UP000619265">
    <property type="component" value="Unassembled WGS sequence"/>
</dbReference>
<gene>
    <name evidence="2" type="ORF">F2P56_026769</name>
</gene>
<dbReference type="PANTHER" id="PTHR24559:SF444">
    <property type="entry name" value="REVERSE TRANSCRIPTASE DOMAIN-CONTAINING PROTEIN"/>
    <property type="match status" value="1"/>
</dbReference>
<reference evidence="2" key="1">
    <citation type="submission" date="2015-10" db="EMBL/GenBank/DDBJ databases">
        <authorList>
            <person name="Martinez-Garcia P.J."/>
            <person name="Crepeau M.W."/>
            <person name="Puiu D."/>
            <person name="Gonzalez-Ibeas D."/>
            <person name="Whalen J."/>
            <person name="Stevens K."/>
            <person name="Paul R."/>
            <person name="Butterfield T."/>
            <person name="Britton M."/>
            <person name="Reagan R."/>
            <person name="Chakraborty S."/>
            <person name="Walawage S.L."/>
            <person name="Vasquez-Gross H.A."/>
            <person name="Cardeno C."/>
            <person name="Famula R."/>
            <person name="Pratt K."/>
            <person name="Kuruganti S."/>
            <person name="Aradhya M.K."/>
            <person name="Leslie C.A."/>
            <person name="Dandekar A.M."/>
            <person name="Salzberg S.L."/>
            <person name="Wegrzyn J.L."/>
            <person name="Langley C.H."/>
            <person name="Neale D.B."/>
        </authorList>
    </citation>
    <scope>NUCLEOTIDE SEQUENCE</scope>
    <source>
        <tissue evidence="2">Leaves</tissue>
    </source>
</reference>
<reference evidence="2" key="2">
    <citation type="submission" date="2020-03" db="EMBL/GenBank/DDBJ databases">
        <title>Walnut 2.0.</title>
        <authorList>
            <person name="Marrano A."/>
            <person name="Britton M."/>
            <person name="Zimin A.V."/>
            <person name="Zaini P.A."/>
            <person name="Workman R."/>
            <person name="Puiu D."/>
            <person name="Bianco L."/>
            <person name="Allen B.J."/>
            <person name="Troggio M."/>
            <person name="Leslie C.A."/>
            <person name="Timp W."/>
            <person name="Dendekar A."/>
            <person name="Salzberg S.L."/>
            <person name="Neale D.B."/>
        </authorList>
    </citation>
    <scope>NUCLEOTIDE SEQUENCE</scope>
    <source>
        <tissue evidence="2">Leaves</tissue>
    </source>
</reference>
<sequence>MAIVEEFNRLLAAGFIRETHYLEWLSNMILVKKLNDKWMKCVDFTDLNKVCPKDSFPLPQIDFVVDSIARYIMLNFMDAYSEYNQIWISLGDEEKISFITDRRIYCCMPFGLKNAEVTYQRLVNHMLKEKIEWNIEVYADDLLRKGKESVL</sequence>
<evidence type="ECO:0000313" key="2">
    <source>
        <dbReference type="EMBL" id="KAF5451679.1"/>
    </source>
</evidence>
<dbReference type="PANTHER" id="PTHR24559">
    <property type="entry name" value="TRANSPOSON TY3-I GAG-POL POLYPROTEIN"/>
    <property type="match status" value="1"/>
</dbReference>